<protein>
    <submittedName>
        <fullName evidence="1">Uncharacterized protein</fullName>
    </submittedName>
</protein>
<keyword evidence="2" id="KW-1185">Reference proteome</keyword>
<proteinExistence type="predicted"/>
<dbReference type="EMBL" id="JAUIZM010000010">
    <property type="protein sequence ID" value="KAK1360146.1"/>
    <property type="molecule type" value="Genomic_DNA"/>
</dbReference>
<evidence type="ECO:0000313" key="1">
    <source>
        <dbReference type="EMBL" id="KAK1360146.1"/>
    </source>
</evidence>
<dbReference type="AlphaFoldDB" id="A0AAD8H5N7"/>
<evidence type="ECO:0000313" key="2">
    <source>
        <dbReference type="Proteomes" id="UP001237642"/>
    </source>
</evidence>
<gene>
    <name evidence="1" type="ORF">POM88_044620</name>
</gene>
<organism evidence="1 2">
    <name type="scientific">Heracleum sosnowskyi</name>
    <dbReference type="NCBI Taxonomy" id="360622"/>
    <lineage>
        <taxon>Eukaryota</taxon>
        <taxon>Viridiplantae</taxon>
        <taxon>Streptophyta</taxon>
        <taxon>Embryophyta</taxon>
        <taxon>Tracheophyta</taxon>
        <taxon>Spermatophyta</taxon>
        <taxon>Magnoliopsida</taxon>
        <taxon>eudicotyledons</taxon>
        <taxon>Gunneridae</taxon>
        <taxon>Pentapetalae</taxon>
        <taxon>asterids</taxon>
        <taxon>campanulids</taxon>
        <taxon>Apiales</taxon>
        <taxon>Apiaceae</taxon>
        <taxon>Apioideae</taxon>
        <taxon>apioid superclade</taxon>
        <taxon>Tordylieae</taxon>
        <taxon>Tordyliinae</taxon>
        <taxon>Heracleum</taxon>
    </lineage>
</organism>
<dbReference type="Gene3D" id="2.40.50.140">
    <property type="entry name" value="Nucleic acid-binding proteins"/>
    <property type="match status" value="1"/>
</dbReference>
<sequence>MLATLRNNQKDAFLNLFSDQGVYKISNIKVVPGHALYRSVDQELSINFYYKTRIDKVLDTRIIPRYKFELKEFEEMKDYVNNVKSFTGEFEHLLIPKHIQ</sequence>
<comment type="caution">
    <text evidence="1">The sequence shown here is derived from an EMBL/GenBank/DDBJ whole genome shotgun (WGS) entry which is preliminary data.</text>
</comment>
<accession>A0AAD8H5N7</accession>
<dbReference type="InterPro" id="IPR012340">
    <property type="entry name" value="NA-bd_OB-fold"/>
</dbReference>
<reference evidence="1" key="1">
    <citation type="submission" date="2023-02" db="EMBL/GenBank/DDBJ databases">
        <title>Genome of toxic invasive species Heracleum sosnowskyi carries increased number of genes despite the absence of recent whole-genome duplications.</title>
        <authorList>
            <person name="Schelkunov M."/>
            <person name="Shtratnikova V."/>
            <person name="Makarenko M."/>
            <person name="Klepikova A."/>
            <person name="Omelchenko D."/>
            <person name="Novikova G."/>
            <person name="Obukhova E."/>
            <person name="Bogdanov V."/>
            <person name="Penin A."/>
            <person name="Logacheva M."/>
        </authorList>
    </citation>
    <scope>NUCLEOTIDE SEQUENCE</scope>
    <source>
        <strain evidence="1">Hsosn_3</strain>
        <tissue evidence="1">Leaf</tissue>
    </source>
</reference>
<dbReference type="Proteomes" id="UP001237642">
    <property type="component" value="Unassembled WGS sequence"/>
</dbReference>
<reference evidence="1" key="2">
    <citation type="submission" date="2023-05" db="EMBL/GenBank/DDBJ databases">
        <authorList>
            <person name="Schelkunov M.I."/>
        </authorList>
    </citation>
    <scope>NUCLEOTIDE SEQUENCE</scope>
    <source>
        <strain evidence="1">Hsosn_3</strain>
        <tissue evidence="1">Leaf</tissue>
    </source>
</reference>
<name>A0AAD8H5N7_9APIA</name>